<name>A0A9N8DC70_9STRA</name>
<dbReference type="InterPro" id="IPR056122">
    <property type="entry name" value="DUF7705"/>
</dbReference>
<accession>A0A9N8DC70</accession>
<organism evidence="2 3">
    <name type="scientific">Seminavis robusta</name>
    <dbReference type="NCBI Taxonomy" id="568900"/>
    <lineage>
        <taxon>Eukaryota</taxon>
        <taxon>Sar</taxon>
        <taxon>Stramenopiles</taxon>
        <taxon>Ochrophyta</taxon>
        <taxon>Bacillariophyta</taxon>
        <taxon>Bacillariophyceae</taxon>
        <taxon>Bacillariophycidae</taxon>
        <taxon>Naviculales</taxon>
        <taxon>Naviculaceae</taxon>
        <taxon>Seminavis</taxon>
    </lineage>
</organism>
<dbReference type="EMBL" id="CAICTM010000052">
    <property type="protein sequence ID" value="CAB9499095.1"/>
    <property type="molecule type" value="Genomic_DNA"/>
</dbReference>
<feature type="domain" description="DUF7705" evidence="1">
    <location>
        <begin position="123"/>
        <end position="282"/>
    </location>
</feature>
<reference evidence="2" key="1">
    <citation type="submission" date="2020-06" db="EMBL/GenBank/DDBJ databases">
        <authorList>
            <consortium name="Plant Systems Biology data submission"/>
        </authorList>
    </citation>
    <scope>NUCLEOTIDE SEQUENCE</scope>
    <source>
        <strain evidence="2">D6</strain>
    </source>
</reference>
<dbReference type="PANTHER" id="PTHR33916">
    <property type="entry name" value="EXPANSIN-LIKE EG45 DOMAIN-CONTAINING PROTEIN"/>
    <property type="match status" value="1"/>
</dbReference>
<gene>
    <name evidence="2" type="ORF">SEMRO_53_G031550.1</name>
</gene>
<dbReference type="Pfam" id="PF24804">
    <property type="entry name" value="DUF7705"/>
    <property type="match status" value="2"/>
</dbReference>
<evidence type="ECO:0000313" key="3">
    <source>
        <dbReference type="Proteomes" id="UP001153069"/>
    </source>
</evidence>
<protein>
    <recommendedName>
        <fullName evidence="1">DUF7705 domain-containing protein</fullName>
    </recommendedName>
</protein>
<dbReference type="Proteomes" id="UP001153069">
    <property type="component" value="Unassembled WGS sequence"/>
</dbReference>
<comment type="caution">
    <text evidence="2">The sequence shown here is derived from an EMBL/GenBank/DDBJ whole genome shotgun (WGS) entry which is preliminary data.</text>
</comment>
<keyword evidence="3" id="KW-1185">Reference proteome</keyword>
<proteinExistence type="predicted"/>
<sequence length="624" mass="69180">MKATQIPVSLALTVGLCRLVLLTVVFYHLSSATGSSFSSKSTSSPNDKQVDIAAAEPTVTTIGTIGTIGTTMHSRTSEHASEPAKSKFKSNSDALSVSVSVSVSVLTTGGMSYRFASDSTVWVGWSFCNQAREPDAYQALKLPSPRRAICPKITHQDNDLTYPQPIPNLAASTSIVNSDSKYVYPETPDEYARAKEVYLSHKCKDATWAVMFKSGNFDSKTEQLCKHTTSTGSTATQNSTPIIQGPFNDLPMNQPLMVQGTVKGNSTHKQYSYFAGTYDVDPYWSPFKIQLVQAALHQYTQEWMTSTTNTNTPAIPPLLQNASYMYTGWTRQKDVGLVYSSMITTSETHPWLMNYLRSNDHVFSQNPVGFGGYPWKGAGNMKGPVSVPPYSHLEAANKKLIMTIRMDILQEPANLRGLFYMPEFSGCWKKSDGSPCDPGDDNLEDNLTRYLCYGVSPKTSSPCSAKTTHACPPWHFSYELQEWVSARNNTHYPYECYHQYCGPFTHGCDPYSNPIPQELVQVKTCKEWGNYGFPTSPLQIGKAKTWHLNVGALGNAVYFYDAKHNDGKQAPPDNLPPRRWISFDVGPEVGVGSPRNPADAMTTTRWQVSEWDVRLVEDDQGEFA</sequence>
<evidence type="ECO:0000259" key="1">
    <source>
        <dbReference type="Pfam" id="PF24804"/>
    </source>
</evidence>
<evidence type="ECO:0000313" key="2">
    <source>
        <dbReference type="EMBL" id="CAB9499095.1"/>
    </source>
</evidence>
<feature type="domain" description="DUF7705" evidence="1">
    <location>
        <begin position="319"/>
        <end position="613"/>
    </location>
</feature>
<dbReference type="OrthoDB" id="1901892at2759"/>
<dbReference type="AlphaFoldDB" id="A0A9N8DC70"/>
<dbReference type="PANTHER" id="PTHR33916:SF1">
    <property type="entry name" value="EXPANSIN-LIKE EG45 DOMAIN-CONTAINING PROTEIN"/>
    <property type="match status" value="1"/>
</dbReference>